<feature type="region of interest" description="Disordered" evidence="1">
    <location>
        <begin position="156"/>
        <end position="176"/>
    </location>
</feature>
<comment type="caution">
    <text evidence="3">The sequence shown here is derived from an EMBL/GenBank/DDBJ whole genome shotgun (WGS) entry which is preliminary data.</text>
</comment>
<evidence type="ECO:0000256" key="2">
    <source>
        <dbReference type="SAM" id="Phobius"/>
    </source>
</evidence>
<keyword evidence="2" id="KW-0472">Membrane</keyword>
<accession>A0AAE0I3N7</accession>
<dbReference type="AlphaFoldDB" id="A0AAE0I3N7"/>
<proteinExistence type="predicted"/>
<dbReference type="Proteomes" id="UP001283341">
    <property type="component" value="Unassembled WGS sequence"/>
</dbReference>
<feature type="transmembrane region" description="Helical" evidence="2">
    <location>
        <begin position="50"/>
        <end position="70"/>
    </location>
</feature>
<keyword evidence="2" id="KW-1133">Transmembrane helix</keyword>
<reference evidence="3" key="1">
    <citation type="journal article" date="2023" name="Mol. Phylogenet. Evol.">
        <title>Genome-scale phylogeny and comparative genomics of the fungal order Sordariales.</title>
        <authorList>
            <person name="Hensen N."/>
            <person name="Bonometti L."/>
            <person name="Westerberg I."/>
            <person name="Brannstrom I.O."/>
            <person name="Guillou S."/>
            <person name="Cros-Aarteil S."/>
            <person name="Calhoun S."/>
            <person name="Haridas S."/>
            <person name="Kuo A."/>
            <person name="Mondo S."/>
            <person name="Pangilinan J."/>
            <person name="Riley R."/>
            <person name="LaButti K."/>
            <person name="Andreopoulos B."/>
            <person name="Lipzen A."/>
            <person name="Chen C."/>
            <person name="Yan M."/>
            <person name="Daum C."/>
            <person name="Ng V."/>
            <person name="Clum A."/>
            <person name="Steindorff A."/>
            <person name="Ohm R.A."/>
            <person name="Martin F."/>
            <person name="Silar P."/>
            <person name="Natvig D.O."/>
            <person name="Lalanne C."/>
            <person name="Gautier V."/>
            <person name="Ament-Velasquez S.L."/>
            <person name="Kruys A."/>
            <person name="Hutchinson M.I."/>
            <person name="Powell A.J."/>
            <person name="Barry K."/>
            <person name="Miller A.N."/>
            <person name="Grigoriev I.V."/>
            <person name="Debuchy R."/>
            <person name="Gladieux P."/>
            <person name="Hiltunen Thoren M."/>
            <person name="Johannesson H."/>
        </authorList>
    </citation>
    <scope>NUCLEOTIDE SEQUENCE</scope>
    <source>
        <strain evidence="3">CBS 118394</strain>
    </source>
</reference>
<evidence type="ECO:0000313" key="3">
    <source>
        <dbReference type="EMBL" id="KAK3318009.1"/>
    </source>
</evidence>
<gene>
    <name evidence="3" type="ORF">B0H66DRAFT_221070</name>
</gene>
<dbReference type="EMBL" id="JAUEDM010000004">
    <property type="protein sequence ID" value="KAK3318009.1"/>
    <property type="molecule type" value="Genomic_DNA"/>
</dbReference>
<reference evidence="3" key="2">
    <citation type="submission" date="2023-06" db="EMBL/GenBank/DDBJ databases">
        <authorList>
            <consortium name="Lawrence Berkeley National Laboratory"/>
            <person name="Haridas S."/>
            <person name="Hensen N."/>
            <person name="Bonometti L."/>
            <person name="Westerberg I."/>
            <person name="Brannstrom I.O."/>
            <person name="Guillou S."/>
            <person name="Cros-Aarteil S."/>
            <person name="Calhoun S."/>
            <person name="Kuo A."/>
            <person name="Mondo S."/>
            <person name="Pangilinan J."/>
            <person name="Riley R."/>
            <person name="Labutti K."/>
            <person name="Andreopoulos B."/>
            <person name="Lipzen A."/>
            <person name="Chen C."/>
            <person name="Yanf M."/>
            <person name="Daum C."/>
            <person name="Ng V."/>
            <person name="Clum A."/>
            <person name="Steindorff A."/>
            <person name="Ohm R."/>
            <person name="Martin F."/>
            <person name="Silar P."/>
            <person name="Natvig D."/>
            <person name="Lalanne C."/>
            <person name="Gautier V."/>
            <person name="Ament-Velasquez S.L."/>
            <person name="Kruys A."/>
            <person name="Hutchinson M.I."/>
            <person name="Powell A.J."/>
            <person name="Barry K."/>
            <person name="Miller A.N."/>
            <person name="Grigoriev I.V."/>
            <person name="Debuchy R."/>
            <person name="Gladieux P."/>
            <person name="Thoren M.H."/>
            <person name="Johannesson H."/>
        </authorList>
    </citation>
    <scope>NUCLEOTIDE SEQUENCE</scope>
    <source>
        <strain evidence="3">CBS 118394</strain>
    </source>
</reference>
<protein>
    <submittedName>
        <fullName evidence="3">Uncharacterized protein</fullName>
    </submittedName>
</protein>
<evidence type="ECO:0000256" key="1">
    <source>
        <dbReference type="SAM" id="MobiDB-lite"/>
    </source>
</evidence>
<name>A0AAE0I3N7_9PEZI</name>
<sequence length="176" mass="20000">MYRVSWLCSSRIHHSIVTIIISITLVHRCLRQNAEYPGATEPSVRDLMGCGCYAAIMTYIHLHMLFGFYLRCNRIFWPEMWVSCPRESISSLMDAGGAQDGRKGRPTNNSSLCPPVASWMDPMELSIDRGMRIKVMMCVYGCVHFQDDGPCGHDDDGDDVRRKHAASPGQRKFLRK</sequence>
<evidence type="ECO:0000313" key="4">
    <source>
        <dbReference type="Proteomes" id="UP001283341"/>
    </source>
</evidence>
<feature type="transmembrane region" description="Helical" evidence="2">
    <location>
        <begin position="12"/>
        <end position="30"/>
    </location>
</feature>
<keyword evidence="4" id="KW-1185">Reference proteome</keyword>
<keyword evidence="2" id="KW-0812">Transmembrane</keyword>
<organism evidence="3 4">
    <name type="scientific">Apodospora peruviana</name>
    <dbReference type="NCBI Taxonomy" id="516989"/>
    <lineage>
        <taxon>Eukaryota</taxon>
        <taxon>Fungi</taxon>
        <taxon>Dikarya</taxon>
        <taxon>Ascomycota</taxon>
        <taxon>Pezizomycotina</taxon>
        <taxon>Sordariomycetes</taxon>
        <taxon>Sordariomycetidae</taxon>
        <taxon>Sordariales</taxon>
        <taxon>Lasiosphaeriaceae</taxon>
        <taxon>Apodospora</taxon>
    </lineage>
</organism>